<dbReference type="EMBL" id="CP045891">
    <property type="protein sequence ID" value="QQP58271.1"/>
    <property type="molecule type" value="Genomic_DNA"/>
</dbReference>
<gene>
    <name evidence="2" type="ORF">FKW44_003533</name>
</gene>
<sequence length="57" mass="6361">MGIGALTRQRTLGSAKHRDEYWGSNPRPMDSRVPPSTVIGYWGSNPRPRTLGSRHAQ</sequence>
<accession>A0A7T8KLV7</accession>
<name>A0A7T8KLV7_CALRO</name>
<reference evidence="3" key="1">
    <citation type="submission" date="2021-01" db="EMBL/GenBank/DDBJ databases">
        <title>Caligus Genome Assembly.</title>
        <authorList>
            <person name="Gallardo-Escarate C."/>
        </authorList>
    </citation>
    <scope>NUCLEOTIDE SEQUENCE [LARGE SCALE GENOMIC DNA]</scope>
</reference>
<proteinExistence type="predicted"/>
<evidence type="ECO:0000313" key="3">
    <source>
        <dbReference type="Proteomes" id="UP000595437"/>
    </source>
</evidence>
<organism evidence="2 3">
    <name type="scientific">Caligus rogercresseyi</name>
    <name type="common">Sea louse</name>
    <dbReference type="NCBI Taxonomy" id="217165"/>
    <lineage>
        <taxon>Eukaryota</taxon>
        <taxon>Metazoa</taxon>
        <taxon>Ecdysozoa</taxon>
        <taxon>Arthropoda</taxon>
        <taxon>Crustacea</taxon>
        <taxon>Multicrustacea</taxon>
        <taxon>Hexanauplia</taxon>
        <taxon>Copepoda</taxon>
        <taxon>Siphonostomatoida</taxon>
        <taxon>Caligidae</taxon>
        <taxon>Caligus</taxon>
    </lineage>
</organism>
<feature type="region of interest" description="Disordered" evidence="1">
    <location>
        <begin position="1"/>
        <end position="57"/>
    </location>
</feature>
<evidence type="ECO:0000256" key="1">
    <source>
        <dbReference type="SAM" id="MobiDB-lite"/>
    </source>
</evidence>
<keyword evidence="3" id="KW-1185">Reference proteome</keyword>
<dbReference type="AlphaFoldDB" id="A0A7T8KLV7"/>
<evidence type="ECO:0000313" key="2">
    <source>
        <dbReference type="EMBL" id="QQP58271.1"/>
    </source>
</evidence>
<dbReference type="Proteomes" id="UP000595437">
    <property type="component" value="Chromosome 2"/>
</dbReference>
<protein>
    <submittedName>
        <fullName evidence="2">Uncharacterized protein</fullName>
    </submittedName>
</protein>